<feature type="compositionally biased region" description="Basic and acidic residues" evidence="1">
    <location>
        <begin position="399"/>
        <end position="409"/>
    </location>
</feature>
<feature type="region of interest" description="Disordered" evidence="1">
    <location>
        <begin position="399"/>
        <end position="419"/>
    </location>
</feature>
<protein>
    <recommendedName>
        <fullName evidence="4">F-box domain-containing protein</fullName>
    </recommendedName>
</protein>
<evidence type="ECO:0000313" key="2">
    <source>
        <dbReference type="EMBL" id="KAK3214444.1"/>
    </source>
</evidence>
<name>A0AAN6M175_9PLEO</name>
<dbReference type="AlphaFoldDB" id="A0AAN6M175"/>
<feature type="region of interest" description="Disordered" evidence="1">
    <location>
        <begin position="181"/>
        <end position="217"/>
    </location>
</feature>
<accession>A0AAN6M175</accession>
<dbReference type="EMBL" id="WVTA01000003">
    <property type="protein sequence ID" value="KAK3214444.1"/>
    <property type="molecule type" value="Genomic_DNA"/>
</dbReference>
<dbReference type="Proteomes" id="UP001280581">
    <property type="component" value="Unassembled WGS sequence"/>
</dbReference>
<reference evidence="2 3" key="1">
    <citation type="submission" date="2021-02" db="EMBL/GenBank/DDBJ databases">
        <title>Genome assembly of Pseudopithomyces chartarum.</title>
        <authorList>
            <person name="Jauregui R."/>
            <person name="Singh J."/>
            <person name="Voisey C."/>
        </authorList>
    </citation>
    <scope>NUCLEOTIDE SEQUENCE [LARGE SCALE GENOMIC DNA]</scope>
    <source>
        <strain evidence="2 3">AGR01</strain>
    </source>
</reference>
<organism evidence="2 3">
    <name type="scientific">Pseudopithomyces chartarum</name>
    <dbReference type="NCBI Taxonomy" id="1892770"/>
    <lineage>
        <taxon>Eukaryota</taxon>
        <taxon>Fungi</taxon>
        <taxon>Dikarya</taxon>
        <taxon>Ascomycota</taxon>
        <taxon>Pezizomycotina</taxon>
        <taxon>Dothideomycetes</taxon>
        <taxon>Pleosporomycetidae</taxon>
        <taxon>Pleosporales</taxon>
        <taxon>Massarineae</taxon>
        <taxon>Didymosphaeriaceae</taxon>
        <taxon>Pseudopithomyces</taxon>
    </lineage>
</organism>
<evidence type="ECO:0000256" key="1">
    <source>
        <dbReference type="SAM" id="MobiDB-lite"/>
    </source>
</evidence>
<proteinExistence type="predicted"/>
<sequence>MVVFADLEDVDDAPDIRTLVHRFPRNPTTIEQEESNDVNRPNPNLNNGFSAALSCYPIASQLARQLDLNSLHSLSRTCRQFRANLLEYRDQLIRHTLHCVYEEDGPGPRLGTRLMEAHANFSSARMLTSGRVGRCARDMVGECQRCSTVNCTVKPPPTPVIRARHRRLCRTCTKAPIQLLTATKRPRSSSGTPSPPGTPDQRPSLFDDEETPRTFTSPAFERTPCVCDDMVWLCQPCGQHLRNADNLYVRGWTWRTRYTYYLGGVGTGAGEGNEGVECGRGPSCLAARLVEHEVDCNAELAEAYGSLDGPASSPSSPSSSAAVAQSGRWTGPSYHAQEIEGIGGVVKMKLKKQVRVGECVKVYEDEREKLMGWLEREVKGELRSWCSWCERVVPGQRDKVEATGGRVDRGWTSSPDELR</sequence>
<comment type="caution">
    <text evidence="2">The sequence shown here is derived from an EMBL/GenBank/DDBJ whole genome shotgun (WGS) entry which is preliminary data.</text>
</comment>
<evidence type="ECO:0000313" key="3">
    <source>
        <dbReference type="Proteomes" id="UP001280581"/>
    </source>
</evidence>
<feature type="compositionally biased region" description="Low complexity" evidence="1">
    <location>
        <begin position="310"/>
        <end position="322"/>
    </location>
</feature>
<keyword evidence="3" id="KW-1185">Reference proteome</keyword>
<evidence type="ECO:0008006" key="4">
    <source>
        <dbReference type="Google" id="ProtNLM"/>
    </source>
</evidence>
<feature type="region of interest" description="Disordered" evidence="1">
    <location>
        <begin position="307"/>
        <end position="326"/>
    </location>
</feature>
<gene>
    <name evidence="2" type="ORF">GRF29_19g201260</name>
</gene>